<reference evidence="2" key="1">
    <citation type="submission" date="2014-09" db="EMBL/GenBank/DDBJ databases">
        <authorList>
            <person name="Magalhaes I.L.F."/>
            <person name="Oliveira U."/>
            <person name="Santos F.R."/>
            <person name="Vidigal T.H.D.A."/>
            <person name="Brescovit A.D."/>
            <person name="Santos A.J."/>
        </authorList>
    </citation>
    <scope>NUCLEOTIDE SEQUENCE</scope>
    <source>
        <tissue evidence="2">Shoot tissue taken approximately 20 cm above the soil surface</tissue>
    </source>
</reference>
<keyword evidence="1" id="KW-1133">Transmembrane helix</keyword>
<feature type="transmembrane region" description="Helical" evidence="1">
    <location>
        <begin position="20"/>
        <end position="39"/>
    </location>
</feature>
<sequence>MKYLTRSQVMMKRVPKSLRGISSCLSFCAVPSYLSFLQFL</sequence>
<dbReference type="EMBL" id="GBRH01220718">
    <property type="protein sequence ID" value="JAD77177.1"/>
    <property type="molecule type" value="Transcribed_RNA"/>
</dbReference>
<name>A0A0A9D0B8_ARUDO</name>
<proteinExistence type="predicted"/>
<evidence type="ECO:0000313" key="2">
    <source>
        <dbReference type="EMBL" id="JAD77177.1"/>
    </source>
</evidence>
<keyword evidence="1" id="KW-0812">Transmembrane</keyword>
<keyword evidence="1" id="KW-0472">Membrane</keyword>
<organism evidence="2">
    <name type="scientific">Arundo donax</name>
    <name type="common">Giant reed</name>
    <name type="synonym">Donax arundinaceus</name>
    <dbReference type="NCBI Taxonomy" id="35708"/>
    <lineage>
        <taxon>Eukaryota</taxon>
        <taxon>Viridiplantae</taxon>
        <taxon>Streptophyta</taxon>
        <taxon>Embryophyta</taxon>
        <taxon>Tracheophyta</taxon>
        <taxon>Spermatophyta</taxon>
        <taxon>Magnoliopsida</taxon>
        <taxon>Liliopsida</taxon>
        <taxon>Poales</taxon>
        <taxon>Poaceae</taxon>
        <taxon>PACMAD clade</taxon>
        <taxon>Arundinoideae</taxon>
        <taxon>Arundineae</taxon>
        <taxon>Arundo</taxon>
    </lineage>
</organism>
<protein>
    <submittedName>
        <fullName evidence="2">Uncharacterized protein</fullName>
    </submittedName>
</protein>
<dbReference type="AlphaFoldDB" id="A0A0A9D0B8"/>
<reference evidence="2" key="2">
    <citation type="journal article" date="2015" name="Data Brief">
        <title>Shoot transcriptome of the giant reed, Arundo donax.</title>
        <authorList>
            <person name="Barrero R.A."/>
            <person name="Guerrero F.D."/>
            <person name="Moolhuijzen P."/>
            <person name="Goolsby J.A."/>
            <person name="Tidwell J."/>
            <person name="Bellgard S.E."/>
            <person name="Bellgard M.I."/>
        </authorList>
    </citation>
    <scope>NUCLEOTIDE SEQUENCE</scope>
    <source>
        <tissue evidence="2">Shoot tissue taken approximately 20 cm above the soil surface</tissue>
    </source>
</reference>
<evidence type="ECO:0000256" key="1">
    <source>
        <dbReference type="SAM" id="Phobius"/>
    </source>
</evidence>
<accession>A0A0A9D0B8</accession>